<name>A0ABR0E4W8_ZASCE</name>
<sequence>MLAITSPTYGDPSRYELSEVPEPKVTEPDEVLIRVHAASINPVDVKIASGAFKAAGLIEDLPIKLGYDCAGVVTAIGDDVKDLKVGDKVWSRLPESTKGSWSEYVKAASSHVSLMPSNLSFTEAASLPLAAITAVQALRKYEGDLEGKTVFIPAGLGGTGAFACQLAKNVFKAGKVITTVSTSKVGRAPELLGEGVVDQIIDYTKDDPLKIIPAGSIDFLLDTMGQALSYLPLMTPGTSTLLSISTTPSGAQLQASSFFARPSNPTIPFLAKSFLDGADYVRKWRARRWGVRYEYMFLESGREELDGLRGFVEGGKLRAVVGRVVGLGDLEGVRGASEGVWKGNGGVGKTVLRVVGE</sequence>
<evidence type="ECO:0000259" key="2">
    <source>
        <dbReference type="SMART" id="SM00829"/>
    </source>
</evidence>
<dbReference type="InterPro" id="IPR013154">
    <property type="entry name" value="ADH-like_N"/>
</dbReference>
<feature type="region of interest" description="Disordered" evidence="1">
    <location>
        <begin position="1"/>
        <end position="21"/>
    </location>
</feature>
<dbReference type="EMBL" id="JAXOVC010000010">
    <property type="protein sequence ID" value="KAK4496313.1"/>
    <property type="molecule type" value="Genomic_DNA"/>
</dbReference>
<dbReference type="CDD" id="cd05289">
    <property type="entry name" value="MDR_like_2"/>
    <property type="match status" value="1"/>
</dbReference>
<organism evidence="3 4">
    <name type="scientific">Zasmidium cellare</name>
    <name type="common">Wine cellar mold</name>
    <name type="synonym">Racodium cellare</name>
    <dbReference type="NCBI Taxonomy" id="395010"/>
    <lineage>
        <taxon>Eukaryota</taxon>
        <taxon>Fungi</taxon>
        <taxon>Dikarya</taxon>
        <taxon>Ascomycota</taxon>
        <taxon>Pezizomycotina</taxon>
        <taxon>Dothideomycetes</taxon>
        <taxon>Dothideomycetidae</taxon>
        <taxon>Mycosphaerellales</taxon>
        <taxon>Mycosphaerellaceae</taxon>
        <taxon>Zasmidium</taxon>
    </lineage>
</organism>
<dbReference type="Pfam" id="PF08240">
    <property type="entry name" value="ADH_N"/>
    <property type="match status" value="1"/>
</dbReference>
<reference evidence="3 4" key="1">
    <citation type="journal article" date="2023" name="G3 (Bethesda)">
        <title>A chromosome-level genome assembly of Zasmidium syzygii isolated from banana leaves.</title>
        <authorList>
            <person name="van Westerhoven A.C."/>
            <person name="Mehrabi R."/>
            <person name="Talebi R."/>
            <person name="Steentjes M.B.F."/>
            <person name="Corcolon B."/>
            <person name="Chong P.A."/>
            <person name="Kema G.H.J."/>
            <person name="Seidl M.F."/>
        </authorList>
    </citation>
    <scope>NUCLEOTIDE SEQUENCE [LARGE SCALE GENOMIC DNA]</scope>
    <source>
        <strain evidence="3 4">P124</strain>
    </source>
</reference>
<gene>
    <name evidence="3" type="ORF">PRZ48_012293</name>
</gene>
<dbReference type="Gene3D" id="3.90.180.10">
    <property type="entry name" value="Medium-chain alcohol dehydrogenases, catalytic domain"/>
    <property type="match status" value="1"/>
</dbReference>
<dbReference type="InterPro" id="IPR036291">
    <property type="entry name" value="NAD(P)-bd_dom_sf"/>
</dbReference>
<dbReference type="Gene3D" id="3.40.50.720">
    <property type="entry name" value="NAD(P)-binding Rossmann-like Domain"/>
    <property type="match status" value="1"/>
</dbReference>
<comment type="caution">
    <text evidence="3">The sequence shown here is derived from an EMBL/GenBank/DDBJ whole genome shotgun (WGS) entry which is preliminary data.</text>
</comment>
<evidence type="ECO:0000256" key="1">
    <source>
        <dbReference type="SAM" id="MobiDB-lite"/>
    </source>
</evidence>
<feature type="domain" description="Enoyl reductase (ER)" evidence="2">
    <location>
        <begin position="10"/>
        <end position="352"/>
    </location>
</feature>
<dbReference type="SUPFAM" id="SSF51735">
    <property type="entry name" value="NAD(P)-binding Rossmann-fold domains"/>
    <property type="match status" value="1"/>
</dbReference>
<dbReference type="InterPro" id="IPR050700">
    <property type="entry name" value="YIM1/Zinc_Alcohol_DH_Fams"/>
</dbReference>
<dbReference type="SUPFAM" id="SSF50129">
    <property type="entry name" value="GroES-like"/>
    <property type="match status" value="1"/>
</dbReference>
<dbReference type="InterPro" id="IPR011032">
    <property type="entry name" value="GroES-like_sf"/>
</dbReference>
<evidence type="ECO:0000313" key="4">
    <source>
        <dbReference type="Proteomes" id="UP001305779"/>
    </source>
</evidence>
<dbReference type="SMART" id="SM00829">
    <property type="entry name" value="PKS_ER"/>
    <property type="match status" value="1"/>
</dbReference>
<dbReference type="Pfam" id="PF13602">
    <property type="entry name" value="ADH_zinc_N_2"/>
    <property type="match status" value="1"/>
</dbReference>
<accession>A0ABR0E4W8</accession>
<keyword evidence="4" id="KW-1185">Reference proteome</keyword>
<evidence type="ECO:0000313" key="3">
    <source>
        <dbReference type="EMBL" id="KAK4496313.1"/>
    </source>
</evidence>
<dbReference type="InterPro" id="IPR020843">
    <property type="entry name" value="ER"/>
</dbReference>
<protein>
    <recommendedName>
        <fullName evidence="2">Enoyl reductase (ER) domain-containing protein</fullName>
    </recommendedName>
</protein>
<dbReference type="PANTHER" id="PTHR11695">
    <property type="entry name" value="ALCOHOL DEHYDROGENASE RELATED"/>
    <property type="match status" value="1"/>
</dbReference>
<dbReference type="Proteomes" id="UP001305779">
    <property type="component" value="Unassembled WGS sequence"/>
</dbReference>
<dbReference type="PANTHER" id="PTHR11695:SF294">
    <property type="entry name" value="RETICULON-4-INTERACTING PROTEIN 1, MITOCHONDRIAL"/>
    <property type="match status" value="1"/>
</dbReference>
<proteinExistence type="predicted"/>